<dbReference type="STRING" id="1236989.JCM15548_1614"/>
<proteinExistence type="predicted"/>
<dbReference type="Proteomes" id="UP000032900">
    <property type="component" value="Unassembled WGS sequence"/>
</dbReference>
<keyword evidence="2" id="KW-1185">Reference proteome</keyword>
<gene>
    <name evidence="1" type="ORF">JCM15548_1614</name>
</gene>
<name>A0A0E9LT93_9BACT</name>
<evidence type="ECO:0000313" key="2">
    <source>
        <dbReference type="Proteomes" id="UP000032900"/>
    </source>
</evidence>
<evidence type="ECO:0000313" key="1">
    <source>
        <dbReference type="EMBL" id="GAO28508.1"/>
    </source>
</evidence>
<reference evidence="1 2" key="1">
    <citation type="journal article" date="2015" name="Microbes Environ.">
        <title>Distribution and evolution of nitrogen fixation genes in the phylum bacteroidetes.</title>
        <authorList>
            <person name="Inoue J."/>
            <person name="Oshima K."/>
            <person name="Suda W."/>
            <person name="Sakamoto M."/>
            <person name="Iino T."/>
            <person name="Noda S."/>
            <person name="Hongoh Y."/>
            <person name="Hattori M."/>
            <person name="Ohkuma M."/>
        </authorList>
    </citation>
    <scope>NUCLEOTIDE SEQUENCE [LARGE SCALE GENOMIC DNA]</scope>
    <source>
        <strain evidence="1">JCM 15548</strain>
    </source>
</reference>
<accession>A0A0E9LT93</accession>
<dbReference type="OrthoDB" id="9808687at2"/>
<protein>
    <submittedName>
        <fullName evidence="1">Uncharacterized protein</fullName>
    </submittedName>
</protein>
<dbReference type="AlphaFoldDB" id="A0A0E9LT93"/>
<organism evidence="1 2">
    <name type="scientific">Geofilum rubicundum JCM 15548</name>
    <dbReference type="NCBI Taxonomy" id="1236989"/>
    <lineage>
        <taxon>Bacteria</taxon>
        <taxon>Pseudomonadati</taxon>
        <taxon>Bacteroidota</taxon>
        <taxon>Bacteroidia</taxon>
        <taxon>Marinilabiliales</taxon>
        <taxon>Marinilabiliaceae</taxon>
        <taxon>Geofilum</taxon>
    </lineage>
</organism>
<sequence length="189" mass="21876">MQFELVRYTKDKGPEWDQFVKDAWNGVFLFYRGFMDYHADRFTDHSLMAYSKGKLKAVLPANEKEGVLWSHQGLTYGGWVLGNRFSAIDLQDLFKEMEVYAAGHAIQGVEYKHKPFVFEKHANDADAWVLWNSGYELWRRDLSFYFDLKNHGASPGISAIGLISRAATTCVSIRRGMCINTWNWSTTIW</sequence>
<comment type="caution">
    <text evidence="1">The sequence shown here is derived from an EMBL/GenBank/DDBJ whole genome shotgun (WGS) entry which is preliminary data.</text>
</comment>
<dbReference type="EMBL" id="BAZW01000003">
    <property type="protein sequence ID" value="GAO28508.1"/>
    <property type="molecule type" value="Genomic_DNA"/>
</dbReference>